<evidence type="ECO:0000259" key="15">
    <source>
        <dbReference type="Pfam" id="PF08436"/>
    </source>
</evidence>
<dbReference type="InterPro" id="IPR013644">
    <property type="entry name" value="DXP_reductoisomerase_C"/>
</dbReference>
<comment type="pathway">
    <text evidence="2 13">Isoprenoid biosynthesis; isopentenyl diphosphate biosynthesis via DXP pathway; isopentenyl diphosphate from 1-deoxy-D-xylulose 5-phosphate: step 1/6.</text>
</comment>
<dbReference type="PANTHER" id="PTHR30525">
    <property type="entry name" value="1-DEOXY-D-XYLULOSE 5-PHOSPHATE REDUCTOISOMERASE"/>
    <property type="match status" value="1"/>
</dbReference>
<feature type="binding site" evidence="13">
    <location>
        <position position="18"/>
    </location>
    <ligand>
        <name>NADPH</name>
        <dbReference type="ChEBI" id="CHEBI:57783"/>
    </ligand>
</feature>
<dbReference type="Gene3D" id="1.10.1740.10">
    <property type="match status" value="1"/>
</dbReference>
<feature type="binding site" evidence="13">
    <location>
        <position position="235"/>
    </location>
    <ligand>
        <name>1-deoxy-D-xylulose 5-phosphate</name>
        <dbReference type="ChEBI" id="CHEBI:57792"/>
    </ligand>
</feature>
<evidence type="ECO:0000256" key="7">
    <source>
        <dbReference type="ARBA" id="ARBA00023002"/>
    </source>
</evidence>
<dbReference type="UniPathway" id="UPA00056">
    <property type="reaction ID" value="UER00092"/>
</dbReference>
<sequence>MSIAVMPAEQVVILGSSGSIGTSTLDVIGRNPTRYNVFALVAGKNVDTVYQQVVEHNPKYVVMNDEGAAKSLRERVSGLITEVMSGTQAMCDVASHDDVDIVMSAIVGAAGLLPTLAAVEAGKKVLLANKESLVMSGKLFMDKVKMHNATLLPIDSEHNAIFQCMPREMQQGTTTDFSPLGIHKILLTGSGGPFLNRDIDTLSQVTVAEAVAHPNWSMGQKISVDSATMMNKGLEFIEAKWLFDCQADDIDVVIHPQSMIHSMVQYQDGSVIAQMGQPDMRTPIAYGLAYPERIDAGVQPLDFSSMKDFTFTEPDYNRYPNLKLAIEACRLGQAATTTLNAANEISVAAFLQGKIGFMEIFEVNEQVLSGSLLGELNSLEEIMDADAQARRLAQALIARQAG</sequence>
<feature type="binding site" evidence="13">
    <location>
        <position position="155"/>
    </location>
    <ligand>
        <name>Mn(2+)</name>
        <dbReference type="ChEBI" id="CHEBI:29035"/>
    </ligand>
</feature>
<dbReference type="Pfam" id="PF08436">
    <property type="entry name" value="DXP_redisom_C"/>
    <property type="match status" value="1"/>
</dbReference>
<keyword evidence="8 13" id="KW-0464">Manganese</keyword>
<dbReference type="Gene3D" id="3.40.50.720">
    <property type="entry name" value="NAD(P)-binding Rossmann-like Domain"/>
    <property type="match status" value="1"/>
</dbReference>
<evidence type="ECO:0000256" key="11">
    <source>
        <dbReference type="ARBA" id="ARBA00054845"/>
    </source>
</evidence>
<feature type="binding site" evidence="13">
    <location>
        <position position="45"/>
    </location>
    <ligand>
        <name>NADPH</name>
        <dbReference type="ChEBI" id="CHEBI:57783"/>
    </ligand>
</feature>
<evidence type="ECO:0000256" key="10">
    <source>
        <dbReference type="ARBA" id="ARBA00048543"/>
    </source>
</evidence>
<evidence type="ECO:0000256" key="9">
    <source>
        <dbReference type="ARBA" id="ARBA00023229"/>
    </source>
</evidence>
<feature type="binding site" evidence="13">
    <location>
        <position position="43"/>
    </location>
    <ligand>
        <name>NADPH</name>
        <dbReference type="ChEBI" id="CHEBI:57783"/>
    </ligand>
</feature>
<dbReference type="NCBIfam" id="NF003938">
    <property type="entry name" value="PRK05447.1-1"/>
    <property type="match status" value="1"/>
</dbReference>
<keyword evidence="5 13" id="KW-0479">Metal-binding</keyword>
<dbReference type="Proteomes" id="UP000033434">
    <property type="component" value="Unassembled WGS sequence"/>
</dbReference>
<dbReference type="FunFam" id="3.40.50.720:FF:000045">
    <property type="entry name" value="1-deoxy-D-xylulose 5-phosphate reductoisomerase"/>
    <property type="match status" value="1"/>
</dbReference>
<dbReference type="SUPFAM" id="SSF55347">
    <property type="entry name" value="Glyceraldehyde-3-phosphate dehydrogenase-like, C-terminal domain"/>
    <property type="match status" value="1"/>
</dbReference>
<feature type="binding site" evidence="13">
    <location>
        <position position="130"/>
    </location>
    <ligand>
        <name>1-deoxy-D-xylulose 5-phosphate</name>
        <dbReference type="ChEBI" id="CHEBI:57792"/>
    </ligand>
</feature>
<keyword evidence="7 13" id="KW-0560">Oxidoreductase</keyword>
<dbReference type="PANTHER" id="PTHR30525:SF0">
    <property type="entry name" value="1-DEOXY-D-XYLULOSE 5-PHOSPHATE REDUCTOISOMERASE, CHLOROPLASTIC"/>
    <property type="match status" value="1"/>
</dbReference>
<dbReference type="PIRSF" id="PIRSF006205">
    <property type="entry name" value="Dxp_reductismrs"/>
    <property type="match status" value="1"/>
</dbReference>
<feature type="binding site" evidence="13">
    <location>
        <position position="156"/>
    </location>
    <ligand>
        <name>1-deoxy-D-xylulose 5-phosphate</name>
        <dbReference type="ChEBI" id="CHEBI:57792"/>
    </ligand>
</feature>
<dbReference type="NCBIfam" id="TIGR00243">
    <property type="entry name" value="Dxr"/>
    <property type="match status" value="1"/>
</dbReference>
<dbReference type="NCBIfam" id="NF009114">
    <property type="entry name" value="PRK12464.1"/>
    <property type="match status" value="1"/>
</dbReference>
<comment type="caution">
    <text evidence="17">The sequence shown here is derived from an EMBL/GenBank/DDBJ whole genome shotgun (WGS) entry which is preliminary data.</text>
</comment>
<feature type="binding site" evidence="13">
    <location>
        <position position="157"/>
    </location>
    <ligand>
        <name>Mn(2+)</name>
        <dbReference type="ChEBI" id="CHEBI:29035"/>
    </ligand>
</feature>
<keyword evidence="6 13" id="KW-0521">NADP</keyword>
<keyword evidence="13" id="KW-0460">Magnesium</keyword>
<dbReference type="SUPFAM" id="SSF51735">
    <property type="entry name" value="NAD(P)-binding Rossmann-fold domains"/>
    <property type="match status" value="1"/>
</dbReference>
<protein>
    <recommendedName>
        <fullName evidence="12 13">1-deoxy-D-xylulose 5-phosphate reductoisomerase</fullName>
        <shortName evidence="13">DXP reductoisomerase</shortName>
        <ecNumber evidence="4 13">1.1.1.267</ecNumber>
    </recommendedName>
    <alternativeName>
        <fullName evidence="13">1-deoxyxylulose-5-phosphate reductoisomerase</fullName>
    </alternativeName>
    <alternativeName>
        <fullName evidence="13">2-C-methyl-D-erythritol 4-phosphate synthase</fullName>
    </alternativeName>
</protein>
<evidence type="ECO:0000256" key="8">
    <source>
        <dbReference type="ARBA" id="ARBA00023211"/>
    </source>
</evidence>
<feature type="binding site" evidence="13">
    <location>
        <position position="44"/>
    </location>
    <ligand>
        <name>NADPH</name>
        <dbReference type="ChEBI" id="CHEBI:57783"/>
    </ligand>
</feature>
<organism evidence="17 18">
    <name type="scientific">Pseudoalteromonas luteoviolacea S4054</name>
    <dbReference type="NCBI Taxonomy" id="1129367"/>
    <lineage>
        <taxon>Bacteria</taxon>
        <taxon>Pseudomonadati</taxon>
        <taxon>Pseudomonadota</taxon>
        <taxon>Gammaproteobacteria</taxon>
        <taxon>Alteromonadales</taxon>
        <taxon>Pseudoalteromonadaceae</taxon>
        <taxon>Pseudoalteromonas</taxon>
    </lineage>
</organism>
<dbReference type="InterPro" id="IPR036169">
    <property type="entry name" value="DXPR_C_sf"/>
</dbReference>
<feature type="binding site" evidence="13">
    <location>
        <position position="219"/>
    </location>
    <ligand>
        <name>NADPH</name>
        <dbReference type="ChEBI" id="CHEBI:57783"/>
    </ligand>
</feature>
<dbReference type="AlphaFoldDB" id="A0A0F6AEP4"/>
<reference evidence="17 18" key="1">
    <citation type="journal article" date="2015" name="BMC Genomics">
        <title>Genome mining reveals unlocked bioactive potential of marine Gram-negative bacteria.</title>
        <authorList>
            <person name="Machado H."/>
            <person name="Sonnenschein E.C."/>
            <person name="Melchiorsen J."/>
            <person name="Gram L."/>
        </authorList>
    </citation>
    <scope>NUCLEOTIDE SEQUENCE [LARGE SCALE GENOMIC DNA]</scope>
    <source>
        <strain evidence="17 18">S4054</strain>
    </source>
</reference>
<keyword evidence="9 13" id="KW-0414">Isoprene biosynthesis</keyword>
<evidence type="ECO:0000256" key="6">
    <source>
        <dbReference type="ARBA" id="ARBA00022857"/>
    </source>
</evidence>
<evidence type="ECO:0000256" key="3">
    <source>
        <dbReference type="ARBA" id="ARBA00006825"/>
    </source>
</evidence>
<feature type="domain" description="DXP reductoisomerase C-terminal" evidence="16">
    <location>
        <begin position="275"/>
        <end position="391"/>
    </location>
</feature>
<comment type="similarity">
    <text evidence="3 13">Belongs to the DXR family.</text>
</comment>
<comment type="cofactor">
    <cofactor evidence="1">
        <name>Co(2+)</name>
        <dbReference type="ChEBI" id="CHEBI:48828"/>
    </cofactor>
</comment>
<dbReference type="EMBL" id="AUXW01000124">
    <property type="protein sequence ID" value="KKE84648.1"/>
    <property type="molecule type" value="Genomic_DNA"/>
</dbReference>
<comment type="caution">
    <text evidence="13">Lacks conserved residue(s) required for the propagation of feature annotation.</text>
</comment>
<feature type="domain" description="1-deoxy-D-xylulose 5-phosphate reductoisomerase C-terminal" evidence="15">
    <location>
        <begin position="151"/>
        <end position="243"/>
    </location>
</feature>
<dbReference type="Pfam" id="PF13288">
    <property type="entry name" value="DXPR_C"/>
    <property type="match status" value="1"/>
</dbReference>
<evidence type="ECO:0000259" key="16">
    <source>
        <dbReference type="Pfam" id="PF13288"/>
    </source>
</evidence>
<evidence type="ECO:0000313" key="17">
    <source>
        <dbReference type="EMBL" id="KKE84648.1"/>
    </source>
</evidence>
<dbReference type="GO" id="GO:0051484">
    <property type="term" value="P:isopentenyl diphosphate biosynthetic process, methylerythritol 4-phosphate pathway involved in terpenoid biosynthetic process"/>
    <property type="evidence" value="ECO:0007669"/>
    <property type="project" value="UniProtKB-ARBA"/>
</dbReference>
<dbReference type="InterPro" id="IPR013512">
    <property type="entry name" value="DXP_reductoisomerase_N"/>
</dbReference>
<feature type="binding site" evidence="13">
    <location>
        <position position="19"/>
    </location>
    <ligand>
        <name>NADPH</name>
        <dbReference type="ChEBI" id="CHEBI:57783"/>
    </ligand>
</feature>
<dbReference type="InterPro" id="IPR003821">
    <property type="entry name" value="DXP_reductoisomerase"/>
</dbReference>
<dbReference type="SUPFAM" id="SSF69055">
    <property type="entry name" value="1-deoxy-D-xylulose-5-phosphate reductoisomerase, C-terminal domain"/>
    <property type="match status" value="1"/>
</dbReference>
<gene>
    <name evidence="13" type="primary">dxr</name>
    <name evidence="17" type="ORF">N479_08030</name>
</gene>
<evidence type="ECO:0000256" key="2">
    <source>
        <dbReference type="ARBA" id="ARBA00005094"/>
    </source>
</evidence>
<dbReference type="GO" id="GO:0030604">
    <property type="term" value="F:1-deoxy-D-xylulose-5-phosphate reductoisomerase activity"/>
    <property type="evidence" value="ECO:0007669"/>
    <property type="project" value="UniProtKB-UniRule"/>
</dbReference>
<dbReference type="FunFam" id="1.10.1740.10:FF:000004">
    <property type="entry name" value="1-deoxy-D-xylulose 5-phosphate reductoisomerase"/>
    <property type="match status" value="1"/>
</dbReference>
<evidence type="ECO:0000259" key="14">
    <source>
        <dbReference type="Pfam" id="PF02670"/>
    </source>
</evidence>
<feature type="binding site" evidence="13">
    <location>
        <position position="157"/>
    </location>
    <ligand>
        <name>1-deoxy-D-xylulose 5-phosphate</name>
        <dbReference type="ChEBI" id="CHEBI:57792"/>
    </ligand>
</feature>
<dbReference type="InterPro" id="IPR026877">
    <property type="entry name" value="DXPR_C"/>
</dbReference>
<accession>A0A0F6AEP4</accession>
<feature type="binding site" evidence="13">
    <location>
        <position position="235"/>
    </location>
    <ligand>
        <name>Mn(2+)</name>
        <dbReference type="ChEBI" id="CHEBI:29035"/>
    </ligand>
</feature>
<comment type="function">
    <text evidence="11 13">Catalyzes the NADPH-dependent rearrangement and reduction of 1-deoxy-D-xylulose-5-phosphate (DXP) to 2-C-methyl-D-erythritol 4-phosphate (MEP).</text>
</comment>
<feature type="binding site" evidence="13">
    <location>
        <position position="190"/>
    </location>
    <ligand>
        <name>1-deoxy-D-xylulose 5-phosphate</name>
        <dbReference type="ChEBI" id="CHEBI:57792"/>
    </ligand>
</feature>
<feature type="binding site" evidence="13">
    <location>
        <position position="232"/>
    </location>
    <ligand>
        <name>1-deoxy-D-xylulose 5-phosphate</name>
        <dbReference type="ChEBI" id="CHEBI:57792"/>
    </ligand>
</feature>
<evidence type="ECO:0000256" key="4">
    <source>
        <dbReference type="ARBA" id="ARBA00012366"/>
    </source>
</evidence>
<evidence type="ECO:0000313" key="18">
    <source>
        <dbReference type="Proteomes" id="UP000033434"/>
    </source>
</evidence>
<feature type="binding site" evidence="13">
    <location>
        <position position="129"/>
    </location>
    <ligand>
        <name>NADPH</name>
        <dbReference type="ChEBI" id="CHEBI:57783"/>
    </ligand>
</feature>
<feature type="binding site" evidence="13">
    <location>
        <position position="231"/>
    </location>
    <ligand>
        <name>1-deoxy-D-xylulose 5-phosphate</name>
        <dbReference type="ChEBI" id="CHEBI:57792"/>
    </ligand>
</feature>
<evidence type="ECO:0000256" key="12">
    <source>
        <dbReference type="ARBA" id="ARBA00071224"/>
    </source>
</evidence>
<dbReference type="Pfam" id="PF02670">
    <property type="entry name" value="DXP_reductoisom"/>
    <property type="match status" value="1"/>
</dbReference>
<evidence type="ECO:0000256" key="13">
    <source>
        <dbReference type="HAMAP-Rule" id="MF_00183"/>
    </source>
</evidence>
<dbReference type="GO" id="GO:0030145">
    <property type="term" value="F:manganese ion binding"/>
    <property type="evidence" value="ECO:0007669"/>
    <property type="project" value="TreeGrafter"/>
</dbReference>
<proteinExistence type="inferred from homology"/>
<feature type="binding site" evidence="13">
    <location>
        <position position="131"/>
    </location>
    <ligand>
        <name>NADPH</name>
        <dbReference type="ChEBI" id="CHEBI:57783"/>
    </ligand>
</feature>
<feature type="binding site" evidence="13">
    <location>
        <position position="226"/>
    </location>
    <ligand>
        <name>1-deoxy-D-xylulose 5-phosphate</name>
        <dbReference type="ChEBI" id="CHEBI:57792"/>
    </ligand>
</feature>
<comment type="catalytic activity">
    <reaction evidence="10">
        <text>2-C-methyl-D-erythritol 4-phosphate + NADP(+) = 1-deoxy-D-xylulose 5-phosphate + NADPH + H(+)</text>
        <dbReference type="Rhea" id="RHEA:13717"/>
        <dbReference type="ChEBI" id="CHEBI:15378"/>
        <dbReference type="ChEBI" id="CHEBI:57783"/>
        <dbReference type="ChEBI" id="CHEBI:57792"/>
        <dbReference type="ChEBI" id="CHEBI:58262"/>
        <dbReference type="ChEBI" id="CHEBI:58349"/>
        <dbReference type="EC" id="1.1.1.267"/>
    </reaction>
    <physiologicalReaction direction="right-to-left" evidence="10">
        <dbReference type="Rhea" id="RHEA:13719"/>
    </physiologicalReaction>
</comment>
<feature type="binding site" evidence="13">
    <location>
        <position position="20"/>
    </location>
    <ligand>
        <name>NADPH</name>
        <dbReference type="ChEBI" id="CHEBI:57783"/>
    </ligand>
</feature>
<feature type="binding site" evidence="13">
    <location>
        <position position="213"/>
    </location>
    <ligand>
        <name>1-deoxy-D-xylulose 5-phosphate</name>
        <dbReference type="ChEBI" id="CHEBI:57792"/>
    </ligand>
</feature>
<evidence type="ECO:0000256" key="5">
    <source>
        <dbReference type="ARBA" id="ARBA00022723"/>
    </source>
</evidence>
<evidence type="ECO:0000256" key="1">
    <source>
        <dbReference type="ARBA" id="ARBA00001941"/>
    </source>
</evidence>
<dbReference type="EC" id="1.1.1.267" evidence="4 13"/>
<dbReference type="InterPro" id="IPR036291">
    <property type="entry name" value="NAD(P)-bd_dom_sf"/>
</dbReference>
<dbReference type="GO" id="GO:0070402">
    <property type="term" value="F:NADPH binding"/>
    <property type="evidence" value="ECO:0007669"/>
    <property type="project" value="InterPro"/>
</dbReference>
<name>A0A0F6AEP4_9GAMM</name>
<comment type="cofactor">
    <cofactor evidence="13">
        <name>Mg(2+)</name>
        <dbReference type="ChEBI" id="CHEBI:18420"/>
    </cofactor>
    <cofactor evidence="13">
        <name>Mn(2+)</name>
        <dbReference type="ChEBI" id="CHEBI:29035"/>
    </cofactor>
</comment>
<feature type="domain" description="1-deoxy-D-xylulose 5-phosphate reductoisomerase N-terminal" evidence="14">
    <location>
        <begin position="11"/>
        <end position="137"/>
    </location>
</feature>
<dbReference type="PATRIC" id="fig|1129367.4.peg.1364"/>
<dbReference type="HAMAP" id="MF_00183">
    <property type="entry name" value="DXP_reductoisom"/>
    <property type="match status" value="1"/>
</dbReference>